<name>A0A9W4NIQ2_9EURO</name>
<feature type="transmembrane region" description="Helical" evidence="5">
    <location>
        <begin position="81"/>
        <end position="99"/>
    </location>
</feature>
<dbReference type="PANTHER" id="PTHR23502">
    <property type="entry name" value="MAJOR FACILITATOR SUPERFAMILY"/>
    <property type="match status" value="1"/>
</dbReference>
<dbReference type="OrthoDB" id="2533084at2759"/>
<dbReference type="PROSITE" id="PS50850">
    <property type="entry name" value="MFS"/>
    <property type="match status" value="1"/>
</dbReference>
<keyword evidence="4 5" id="KW-0472">Membrane</keyword>
<feature type="transmembrane region" description="Helical" evidence="5">
    <location>
        <begin position="51"/>
        <end position="69"/>
    </location>
</feature>
<dbReference type="InterPro" id="IPR011701">
    <property type="entry name" value="MFS"/>
</dbReference>
<comment type="subcellular location">
    <subcellularLocation>
        <location evidence="1">Membrane</location>
        <topology evidence="1">Multi-pass membrane protein</topology>
    </subcellularLocation>
</comment>
<sequence length="319" mass="35535">MVWGGTLVTEQAMDWDVSVTHSATSMNYGILLQGFGGIFAVPLIEAYGRLPIWLWPQVITMLMVLGATLSNDWSTFTTFRSLQGLFGTVPQVIGLPIIHDMYSEEEWPRMINIWGTTFLVGPFLGPAIAGYIGAGTDWRTSFGVLTAIYGISTMMVILFGYETNHFPEGKARSSRLASYFGIGNTGLPKGTTLLYWSRKVVVYVFKFPLLMTGITTTIDNFLHSPPYLFNTIEASSMRFAGVIGALCGWAFGHLFNDWIFKRHITVWRTELRLHGVWFPIGSMACGLLTYGLTMHFGKHWIGLAFGWILVNIGMVATIV</sequence>
<dbReference type="InterPro" id="IPR020846">
    <property type="entry name" value="MFS_dom"/>
</dbReference>
<organism evidence="7 8">
    <name type="scientific">Penicillium salamii</name>
    <dbReference type="NCBI Taxonomy" id="1612424"/>
    <lineage>
        <taxon>Eukaryota</taxon>
        <taxon>Fungi</taxon>
        <taxon>Dikarya</taxon>
        <taxon>Ascomycota</taxon>
        <taxon>Pezizomycotina</taxon>
        <taxon>Eurotiomycetes</taxon>
        <taxon>Eurotiomycetidae</taxon>
        <taxon>Eurotiales</taxon>
        <taxon>Aspergillaceae</taxon>
        <taxon>Penicillium</taxon>
    </lineage>
</organism>
<evidence type="ECO:0000256" key="3">
    <source>
        <dbReference type="ARBA" id="ARBA00022989"/>
    </source>
</evidence>
<dbReference type="Gene3D" id="1.20.1720.10">
    <property type="entry name" value="Multidrug resistance protein D"/>
    <property type="match status" value="1"/>
</dbReference>
<accession>A0A9W4NIQ2</accession>
<dbReference type="AlphaFoldDB" id="A0A9W4NIQ2"/>
<dbReference type="PANTHER" id="PTHR23502:SF159">
    <property type="entry name" value="TRANSPORTER, PUTATIVE (AFU_ORTHOLOGUE AFUA_4G14230)-RELATED"/>
    <property type="match status" value="1"/>
</dbReference>
<comment type="caution">
    <text evidence="7">The sequence shown here is derived from an EMBL/GenBank/DDBJ whole genome shotgun (WGS) entry which is preliminary data.</text>
</comment>
<evidence type="ECO:0000256" key="1">
    <source>
        <dbReference type="ARBA" id="ARBA00004141"/>
    </source>
</evidence>
<feature type="transmembrane region" description="Helical" evidence="5">
    <location>
        <begin position="238"/>
        <end position="255"/>
    </location>
</feature>
<reference evidence="7" key="1">
    <citation type="submission" date="2021-07" db="EMBL/GenBank/DDBJ databases">
        <authorList>
            <person name="Branca A.L. A."/>
        </authorList>
    </citation>
    <scope>NUCLEOTIDE SEQUENCE</scope>
</reference>
<feature type="domain" description="Major facilitator superfamily (MFS) profile" evidence="6">
    <location>
        <begin position="1"/>
        <end position="319"/>
    </location>
</feature>
<evidence type="ECO:0000256" key="2">
    <source>
        <dbReference type="ARBA" id="ARBA00022692"/>
    </source>
</evidence>
<dbReference type="GO" id="GO:0022857">
    <property type="term" value="F:transmembrane transporter activity"/>
    <property type="evidence" value="ECO:0007669"/>
    <property type="project" value="InterPro"/>
</dbReference>
<evidence type="ECO:0000256" key="5">
    <source>
        <dbReference type="SAM" id="Phobius"/>
    </source>
</evidence>
<dbReference type="SUPFAM" id="SSF103473">
    <property type="entry name" value="MFS general substrate transporter"/>
    <property type="match status" value="1"/>
</dbReference>
<feature type="transmembrane region" description="Helical" evidence="5">
    <location>
        <begin position="111"/>
        <end position="134"/>
    </location>
</feature>
<evidence type="ECO:0000256" key="4">
    <source>
        <dbReference type="ARBA" id="ARBA00023136"/>
    </source>
</evidence>
<feature type="transmembrane region" description="Helical" evidence="5">
    <location>
        <begin position="25"/>
        <end position="44"/>
    </location>
</feature>
<dbReference type="Proteomes" id="UP001152646">
    <property type="component" value="Unassembled WGS sequence"/>
</dbReference>
<keyword evidence="2 5" id="KW-0812">Transmembrane</keyword>
<dbReference type="GO" id="GO:0005886">
    <property type="term" value="C:plasma membrane"/>
    <property type="evidence" value="ECO:0007669"/>
    <property type="project" value="TreeGrafter"/>
</dbReference>
<dbReference type="InterPro" id="IPR036259">
    <property type="entry name" value="MFS_trans_sf"/>
</dbReference>
<protein>
    <recommendedName>
        <fullName evidence="6">Major facilitator superfamily (MFS) profile domain-containing protein</fullName>
    </recommendedName>
</protein>
<feature type="transmembrane region" description="Helical" evidence="5">
    <location>
        <begin position="276"/>
        <end position="293"/>
    </location>
</feature>
<keyword evidence="3 5" id="KW-1133">Transmembrane helix</keyword>
<dbReference type="EMBL" id="CAJVPA010000182">
    <property type="protein sequence ID" value="CAG8371525.1"/>
    <property type="molecule type" value="Genomic_DNA"/>
</dbReference>
<evidence type="ECO:0000313" key="7">
    <source>
        <dbReference type="EMBL" id="CAG8371525.1"/>
    </source>
</evidence>
<feature type="transmembrane region" description="Helical" evidence="5">
    <location>
        <begin position="200"/>
        <end position="218"/>
    </location>
</feature>
<gene>
    <name evidence="7" type="ORF">PSALAMII_LOCUS4975</name>
</gene>
<evidence type="ECO:0000313" key="8">
    <source>
        <dbReference type="Proteomes" id="UP001152646"/>
    </source>
</evidence>
<dbReference type="Pfam" id="PF07690">
    <property type="entry name" value="MFS_1"/>
    <property type="match status" value="1"/>
</dbReference>
<proteinExistence type="predicted"/>
<evidence type="ECO:0000259" key="6">
    <source>
        <dbReference type="PROSITE" id="PS50850"/>
    </source>
</evidence>
<feature type="transmembrane region" description="Helical" evidence="5">
    <location>
        <begin position="140"/>
        <end position="161"/>
    </location>
</feature>
<feature type="transmembrane region" description="Helical" evidence="5">
    <location>
        <begin position="299"/>
        <end position="318"/>
    </location>
</feature>